<accession>A0A2W4CI60</accession>
<keyword evidence="2" id="KW-1185">Reference proteome</keyword>
<protein>
    <recommendedName>
        <fullName evidence="3">DUF2442 domain-containing protein</fullName>
    </recommendedName>
</protein>
<dbReference type="Proteomes" id="UP000248925">
    <property type="component" value="Unassembled WGS sequence"/>
</dbReference>
<gene>
    <name evidence="1" type="ORF">CPY51_19525</name>
</gene>
<comment type="caution">
    <text evidence="1">The sequence shown here is derived from an EMBL/GenBank/DDBJ whole genome shotgun (WGS) entry which is preliminary data.</text>
</comment>
<organism evidence="1 2">
    <name type="scientific">Rhizobium tubonense</name>
    <dbReference type="NCBI Taxonomy" id="484088"/>
    <lineage>
        <taxon>Bacteria</taxon>
        <taxon>Pseudomonadati</taxon>
        <taxon>Pseudomonadota</taxon>
        <taxon>Alphaproteobacteria</taxon>
        <taxon>Hyphomicrobiales</taxon>
        <taxon>Rhizobiaceae</taxon>
        <taxon>Rhizobium/Agrobacterium group</taxon>
        <taxon>Rhizobium</taxon>
    </lineage>
</organism>
<evidence type="ECO:0000313" key="2">
    <source>
        <dbReference type="Proteomes" id="UP000248925"/>
    </source>
</evidence>
<reference evidence="1 2" key="1">
    <citation type="journal article" date="2018" name="Sci. Rep.">
        <title>Rhizobium tumorigenes sp. nov., a novel plant tumorigenic bacterium isolated from cane gall tumors on thornless blackberry.</title>
        <authorList>
            <person name="Kuzmanovi N."/>
            <person name="Smalla K."/>
            <person name="Gronow S."/>
            <person name="PuBawska J."/>
        </authorList>
    </citation>
    <scope>NUCLEOTIDE SEQUENCE [LARGE SCALE GENOMIC DNA]</scope>
    <source>
        <strain evidence="1 2">CCBAU 85046</strain>
    </source>
</reference>
<name>A0A2W4CI60_9HYPH</name>
<sequence>MQIEVEDSRPIEAFCDEQFLHVSLADGRSLSAPLWWYPRLVKATPQARSKIEFMPLGMHWPEIDEDISVASILRGQRAPGAKPPAAA</sequence>
<dbReference type="OrthoDB" id="337884at2"/>
<evidence type="ECO:0000313" key="1">
    <source>
        <dbReference type="EMBL" id="PZM12341.1"/>
    </source>
</evidence>
<dbReference type="InterPro" id="IPR018841">
    <property type="entry name" value="DUF2442"/>
</dbReference>
<dbReference type="Gene3D" id="3.30.2020.40">
    <property type="entry name" value="Uncharacterised protein PF10387, DUF2442"/>
    <property type="match status" value="1"/>
</dbReference>
<evidence type="ECO:0008006" key="3">
    <source>
        <dbReference type="Google" id="ProtNLM"/>
    </source>
</evidence>
<proteinExistence type="predicted"/>
<dbReference type="EMBL" id="PCDP01000038">
    <property type="protein sequence ID" value="PZM12341.1"/>
    <property type="molecule type" value="Genomic_DNA"/>
</dbReference>
<dbReference type="Pfam" id="PF10387">
    <property type="entry name" value="DUF2442"/>
    <property type="match status" value="1"/>
</dbReference>
<dbReference type="AlphaFoldDB" id="A0A2W4CI60"/>